<feature type="domain" description="Zinc finger Ogr/Delta-type" evidence="2">
    <location>
        <begin position="21"/>
        <end position="67"/>
    </location>
</feature>
<sequence length="112" mass="12161">MTSIHLHRPKRSYAARVPGITCPHCDTRAIARDSVQADPLTRVIRFVCDNPECGHVFIAQLAIYRTLRPSAKPNPAIVLPLGQWRGKPANDDETPPANDDTPPAGEATTAPS</sequence>
<evidence type="ECO:0000313" key="4">
    <source>
        <dbReference type="Proteomes" id="UP000253918"/>
    </source>
</evidence>
<dbReference type="OrthoDB" id="7510608at2"/>
<evidence type="ECO:0000313" key="3">
    <source>
        <dbReference type="EMBL" id="RDE04670.1"/>
    </source>
</evidence>
<keyword evidence="4" id="KW-1185">Reference proteome</keyword>
<organism evidence="3 4">
    <name type="scientific">Sphingomonas aracearum</name>
    <dbReference type="NCBI Taxonomy" id="2283317"/>
    <lineage>
        <taxon>Bacteria</taxon>
        <taxon>Pseudomonadati</taxon>
        <taxon>Pseudomonadota</taxon>
        <taxon>Alphaproteobacteria</taxon>
        <taxon>Sphingomonadales</taxon>
        <taxon>Sphingomonadaceae</taxon>
        <taxon>Sphingomonas</taxon>
    </lineage>
</organism>
<comment type="caution">
    <text evidence="3">The sequence shown here is derived from an EMBL/GenBank/DDBJ whole genome shotgun (WGS) entry which is preliminary data.</text>
</comment>
<dbReference type="InterPro" id="IPR007684">
    <property type="entry name" value="Znf_Ogr/Delta"/>
</dbReference>
<proteinExistence type="predicted"/>
<dbReference type="Proteomes" id="UP000253918">
    <property type="component" value="Unassembled WGS sequence"/>
</dbReference>
<protein>
    <submittedName>
        <fullName evidence="3">Transcriptional regulator</fullName>
    </submittedName>
</protein>
<dbReference type="Pfam" id="PF04606">
    <property type="entry name" value="Ogr_Delta"/>
    <property type="match status" value="1"/>
</dbReference>
<evidence type="ECO:0000259" key="2">
    <source>
        <dbReference type="Pfam" id="PF04606"/>
    </source>
</evidence>
<dbReference type="AlphaFoldDB" id="A0A369VU00"/>
<reference evidence="3 4" key="1">
    <citation type="submission" date="2018-07" db="EMBL/GenBank/DDBJ databases">
        <title>a novel species of Sphingomonas isolated from the rhizosphere soil of Araceae plant.</title>
        <authorList>
            <person name="Zhiyong W."/>
            <person name="Qinglan Z."/>
            <person name="Zhiwei F."/>
            <person name="Ding X."/>
            <person name="Gejiao W."/>
            <person name="Shixue Z."/>
        </authorList>
    </citation>
    <scope>NUCLEOTIDE SEQUENCE [LARGE SCALE GENOMIC DNA]</scope>
    <source>
        <strain evidence="3 4">WZY 27</strain>
    </source>
</reference>
<feature type="region of interest" description="Disordered" evidence="1">
    <location>
        <begin position="82"/>
        <end position="112"/>
    </location>
</feature>
<dbReference type="EMBL" id="QQNB01000003">
    <property type="protein sequence ID" value="RDE04670.1"/>
    <property type="molecule type" value="Genomic_DNA"/>
</dbReference>
<evidence type="ECO:0000256" key="1">
    <source>
        <dbReference type="SAM" id="MobiDB-lite"/>
    </source>
</evidence>
<name>A0A369VU00_9SPHN</name>
<gene>
    <name evidence="3" type="ORF">DVW87_13850</name>
</gene>
<accession>A0A369VU00</accession>